<comment type="caution">
    <text evidence="1">The sequence shown here is derived from an EMBL/GenBank/DDBJ whole genome shotgun (WGS) entry which is preliminary data.</text>
</comment>
<dbReference type="Proteomes" id="UP001497535">
    <property type="component" value="Unassembled WGS sequence"/>
</dbReference>
<protein>
    <submittedName>
        <fullName evidence="1">Uncharacterized protein</fullName>
    </submittedName>
</protein>
<dbReference type="EMBL" id="CAVMJV010000010">
    <property type="protein sequence ID" value="CAK5040795.1"/>
    <property type="molecule type" value="Genomic_DNA"/>
</dbReference>
<evidence type="ECO:0000313" key="2">
    <source>
        <dbReference type="Proteomes" id="UP001497535"/>
    </source>
</evidence>
<gene>
    <name evidence="1" type="ORF">MENTE1834_LOCUS10316</name>
</gene>
<organism evidence="1 2">
    <name type="scientific">Meloidogyne enterolobii</name>
    <name type="common">Root-knot nematode worm</name>
    <name type="synonym">Meloidogyne mayaguensis</name>
    <dbReference type="NCBI Taxonomy" id="390850"/>
    <lineage>
        <taxon>Eukaryota</taxon>
        <taxon>Metazoa</taxon>
        <taxon>Ecdysozoa</taxon>
        <taxon>Nematoda</taxon>
        <taxon>Chromadorea</taxon>
        <taxon>Rhabditida</taxon>
        <taxon>Tylenchina</taxon>
        <taxon>Tylenchomorpha</taxon>
        <taxon>Tylenchoidea</taxon>
        <taxon>Meloidogynidae</taxon>
        <taxon>Meloidogyninae</taxon>
        <taxon>Meloidogyne</taxon>
    </lineage>
</organism>
<keyword evidence="2" id="KW-1185">Reference proteome</keyword>
<sequence>MYVLSLMLEAVVLLTYSNPCDCLTQVWLVYLIRIPAFIYNFGSPLFHLAITIERVLATVYVKIYENQGKFFGVISTVIVWLLNLMLGLYLYITSQMDTDTFSHPMVYILLTTSYNSQMIIYLHYFSLFLVISIAIIDYYLIRRNQKIKLNL</sequence>
<evidence type="ECO:0000313" key="1">
    <source>
        <dbReference type="EMBL" id="CAK5040795.1"/>
    </source>
</evidence>
<accession>A0ACB0YC85</accession>
<proteinExistence type="predicted"/>
<reference evidence="1" key="1">
    <citation type="submission" date="2023-11" db="EMBL/GenBank/DDBJ databases">
        <authorList>
            <person name="Poullet M."/>
        </authorList>
    </citation>
    <scope>NUCLEOTIDE SEQUENCE</scope>
    <source>
        <strain evidence="1">E1834</strain>
    </source>
</reference>
<name>A0ACB0YC85_MELEN</name>